<evidence type="ECO:0000313" key="4">
    <source>
        <dbReference type="EMBL" id="HIT99699.1"/>
    </source>
</evidence>
<dbReference type="EMBL" id="DVLX01000069">
    <property type="protein sequence ID" value="HIT99699.1"/>
    <property type="molecule type" value="Genomic_DNA"/>
</dbReference>
<dbReference type="Gene3D" id="3.30.300.130">
    <property type="entry name" value="Fe-S cluster assembly (FSCA)"/>
    <property type="match status" value="1"/>
</dbReference>
<comment type="caution">
    <text evidence="4">The sequence shown here is derived from an EMBL/GenBank/DDBJ whole genome shotgun (WGS) entry which is preliminary data.</text>
</comment>
<accession>A0A9D1HDQ3</accession>
<comment type="similarity">
    <text evidence="1">Belongs to the NifU family.</text>
</comment>
<evidence type="ECO:0000256" key="1">
    <source>
        <dbReference type="ARBA" id="ARBA00006420"/>
    </source>
</evidence>
<name>A0A9D1HDQ3_9FIRM</name>
<dbReference type="PANTHER" id="PTHR11178:SF1">
    <property type="entry name" value="NFU1 IRON-SULFUR CLUSTER SCAFFOLD HOMOLOG, MITOCHONDRIAL"/>
    <property type="match status" value="1"/>
</dbReference>
<dbReference type="GO" id="GO:0016226">
    <property type="term" value="P:iron-sulfur cluster assembly"/>
    <property type="evidence" value="ECO:0007669"/>
    <property type="project" value="InterPro"/>
</dbReference>
<evidence type="ECO:0000256" key="2">
    <source>
        <dbReference type="ARBA" id="ARBA00049958"/>
    </source>
</evidence>
<dbReference type="Proteomes" id="UP000824159">
    <property type="component" value="Unassembled WGS sequence"/>
</dbReference>
<protein>
    <submittedName>
        <fullName evidence="4">NifU family protein</fullName>
    </submittedName>
</protein>
<gene>
    <name evidence="4" type="ORF">IAD12_05550</name>
</gene>
<comment type="function">
    <text evidence="2">May be involved in the formation or repair of [Fe-S] clusters present in iron-sulfur proteins.</text>
</comment>
<proteinExistence type="inferred from homology"/>
<dbReference type="InterPro" id="IPR001075">
    <property type="entry name" value="NIF_FeS_clus_asmbl_NifU_C"/>
</dbReference>
<reference evidence="4" key="2">
    <citation type="journal article" date="2021" name="PeerJ">
        <title>Extensive microbial diversity within the chicken gut microbiome revealed by metagenomics and culture.</title>
        <authorList>
            <person name="Gilroy R."/>
            <person name="Ravi A."/>
            <person name="Getino M."/>
            <person name="Pursley I."/>
            <person name="Horton D.L."/>
            <person name="Alikhan N.F."/>
            <person name="Baker D."/>
            <person name="Gharbi K."/>
            <person name="Hall N."/>
            <person name="Watson M."/>
            <person name="Adriaenssens E.M."/>
            <person name="Foster-Nyarko E."/>
            <person name="Jarju S."/>
            <person name="Secka A."/>
            <person name="Antonio M."/>
            <person name="Oren A."/>
            <person name="Chaudhuri R.R."/>
            <person name="La Ragione R."/>
            <person name="Hildebrand F."/>
            <person name="Pallen M.J."/>
        </authorList>
    </citation>
    <scope>NUCLEOTIDE SEQUENCE</scope>
    <source>
        <strain evidence="4">CHK176-22527</strain>
    </source>
</reference>
<feature type="domain" description="NIF system FeS cluster assembly NifU C-terminal" evidence="3">
    <location>
        <begin position="5"/>
        <end position="68"/>
    </location>
</feature>
<dbReference type="GO" id="GO:0051536">
    <property type="term" value="F:iron-sulfur cluster binding"/>
    <property type="evidence" value="ECO:0007669"/>
    <property type="project" value="InterPro"/>
</dbReference>
<evidence type="ECO:0000313" key="5">
    <source>
        <dbReference type="Proteomes" id="UP000824159"/>
    </source>
</evidence>
<dbReference type="PANTHER" id="PTHR11178">
    <property type="entry name" value="IRON-SULFUR CLUSTER SCAFFOLD PROTEIN NFU-RELATED"/>
    <property type="match status" value="1"/>
</dbReference>
<evidence type="ECO:0000259" key="3">
    <source>
        <dbReference type="Pfam" id="PF01106"/>
    </source>
</evidence>
<reference evidence="4" key="1">
    <citation type="submission" date="2020-10" db="EMBL/GenBank/DDBJ databases">
        <authorList>
            <person name="Gilroy R."/>
        </authorList>
    </citation>
    <scope>NUCLEOTIDE SEQUENCE</scope>
    <source>
        <strain evidence="4">CHK176-22527</strain>
    </source>
</reference>
<organism evidence="4 5">
    <name type="scientific">Candidatus Allocopromorpha excrementavium</name>
    <dbReference type="NCBI Taxonomy" id="2840741"/>
    <lineage>
        <taxon>Bacteria</taxon>
        <taxon>Bacillati</taxon>
        <taxon>Bacillota</taxon>
        <taxon>Clostridia</taxon>
        <taxon>Eubacteriales</taxon>
        <taxon>Eubacteriaceae</taxon>
        <taxon>Eubacteriaceae incertae sedis</taxon>
        <taxon>Candidatus Allocopromorpha</taxon>
    </lineage>
</organism>
<dbReference type="AlphaFoldDB" id="A0A9D1HDQ3"/>
<dbReference type="GO" id="GO:0005506">
    <property type="term" value="F:iron ion binding"/>
    <property type="evidence" value="ECO:0007669"/>
    <property type="project" value="InterPro"/>
</dbReference>
<sequence length="75" mass="8379">MEDKIKEALEQIRPFLQRDGGDLEFVEYTDDKIVKVRLQGHCAGCPGAQMTIKGVVEQILKESYPDDIASVEAVL</sequence>
<dbReference type="Pfam" id="PF01106">
    <property type="entry name" value="NifU"/>
    <property type="match status" value="1"/>
</dbReference>
<dbReference type="SUPFAM" id="SSF117916">
    <property type="entry name" value="Fe-S cluster assembly (FSCA) domain-like"/>
    <property type="match status" value="1"/>
</dbReference>
<dbReference type="InterPro" id="IPR034904">
    <property type="entry name" value="FSCA_dom_sf"/>
</dbReference>